<dbReference type="Proteomes" id="UP001215280">
    <property type="component" value="Unassembled WGS sequence"/>
</dbReference>
<comment type="caution">
    <text evidence="1">The sequence shown here is derived from an EMBL/GenBank/DDBJ whole genome shotgun (WGS) entry which is preliminary data.</text>
</comment>
<sequence>MPVEADIAQELIDAILDFLHDDRQSLLHSSLVTRKWVPATRHHIFERIVINHFFAGHRCRGHRDNAHRFLAICDSPHCTILPSVRNVLVNVDTKISPVGPVPALLADIIDALGRAPIVKILFVDHTSRQGSPIALSWIGPRFRDLQELSYNSLEDVVCDLFALVSSFPNLRILSVYSSSKASHTASIAQGLNSPAPHTFAHLHTLRLRLYSHQSEELLSWLQSIGKQAGLETLDLNFFHAYHNGWGAIAVLNSFLHVNGDHLRNLTVRVTYEDSDDEIDETVRLEKPSEGNLDLSGLTNLRSLRLASHNVEAICTALQSLPAQKQTLEAFQVDFMAWIYYLDAPCACHSSIHAPRSLISLASAGRRRSGSIFHGGRTRRCCAWISQK</sequence>
<name>A0AAD7NJD5_9AGAR</name>
<protein>
    <submittedName>
        <fullName evidence="1">Uncharacterized protein</fullName>
    </submittedName>
</protein>
<organism evidence="1 2">
    <name type="scientific">Mycena maculata</name>
    <dbReference type="NCBI Taxonomy" id="230809"/>
    <lineage>
        <taxon>Eukaryota</taxon>
        <taxon>Fungi</taxon>
        <taxon>Dikarya</taxon>
        <taxon>Basidiomycota</taxon>
        <taxon>Agaricomycotina</taxon>
        <taxon>Agaricomycetes</taxon>
        <taxon>Agaricomycetidae</taxon>
        <taxon>Agaricales</taxon>
        <taxon>Marasmiineae</taxon>
        <taxon>Mycenaceae</taxon>
        <taxon>Mycena</taxon>
    </lineage>
</organism>
<dbReference type="SUPFAM" id="SSF52047">
    <property type="entry name" value="RNI-like"/>
    <property type="match status" value="1"/>
</dbReference>
<dbReference type="Gene3D" id="3.80.10.10">
    <property type="entry name" value="Ribonuclease Inhibitor"/>
    <property type="match status" value="1"/>
</dbReference>
<gene>
    <name evidence="1" type="ORF">DFH07DRAFT_813152</name>
</gene>
<keyword evidence="2" id="KW-1185">Reference proteome</keyword>
<accession>A0AAD7NJD5</accession>
<dbReference type="AlphaFoldDB" id="A0AAD7NJD5"/>
<evidence type="ECO:0000313" key="2">
    <source>
        <dbReference type="Proteomes" id="UP001215280"/>
    </source>
</evidence>
<dbReference type="InterPro" id="IPR032675">
    <property type="entry name" value="LRR_dom_sf"/>
</dbReference>
<reference evidence="1" key="1">
    <citation type="submission" date="2023-03" db="EMBL/GenBank/DDBJ databases">
        <title>Massive genome expansion in bonnet fungi (Mycena s.s.) driven by repeated elements and novel gene families across ecological guilds.</title>
        <authorList>
            <consortium name="Lawrence Berkeley National Laboratory"/>
            <person name="Harder C.B."/>
            <person name="Miyauchi S."/>
            <person name="Viragh M."/>
            <person name="Kuo A."/>
            <person name="Thoen E."/>
            <person name="Andreopoulos B."/>
            <person name="Lu D."/>
            <person name="Skrede I."/>
            <person name="Drula E."/>
            <person name="Henrissat B."/>
            <person name="Morin E."/>
            <person name="Kohler A."/>
            <person name="Barry K."/>
            <person name="LaButti K."/>
            <person name="Morin E."/>
            <person name="Salamov A."/>
            <person name="Lipzen A."/>
            <person name="Mereny Z."/>
            <person name="Hegedus B."/>
            <person name="Baldrian P."/>
            <person name="Stursova M."/>
            <person name="Weitz H."/>
            <person name="Taylor A."/>
            <person name="Grigoriev I.V."/>
            <person name="Nagy L.G."/>
            <person name="Martin F."/>
            <person name="Kauserud H."/>
        </authorList>
    </citation>
    <scope>NUCLEOTIDE SEQUENCE</scope>
    <source>
        <strain evidence="1">CBHHK188m</strain>
    </source>
</reference>
<dbReference type="EMBL" id="JARJLG010000041">
    <property type="protein sequence ID" value="KAJ7763225.1"/>
    <property type="molecule type" value="Genomic_DNA"/>
</dbReference>
<evidence type="ECO:0000313" key="1">
    <source>
        <dbReference type="EMBL" id="KAJ7763225.1"/>
    </source>
</evidence>
<proteinExistence type="predicted"/>